<gene>
    <name evidence="2" type="ORF">EA752_02025</name>
</gene>
<organism evidence="2 3">
    <name type="scientific">Acinetobacter pittii</name>
    <name type="common">Acinetobacter genomosp. 3</name>
    <dbReference type="NCBI Taxonomy" id="48296"/>
    <lineage>
        <taxon>Bacteria</taxon>
        <taxon>Pseudomonadati</taxon>
        <taxon>Pseudomonadota</taxon>
        <taxon>Gammaproteobacteria</taxon>
        <taxon>Moraxellales</taxon>
        <taxon>Moraxellaceae</taxon>
        <taxon>Acinetobacter</taxon>
        <taxon>Acinetobacter calcoaceticus/baumannii complex</taxon>
    </lineage>
</organism>
<dbReference type="RefSeq" id="WP_000482373.1">
    <property type="nucleotide sequence ID" value="NZ_BBTQ01000001.1"/>
</dbReference>
<protein>
    <submittedName>
        <fullName evidence="2">Uncharacterized protein</fullName>
    </submittedName>
</protein>
<dbReference type="EMBL" id="RFEW01000001">
    <property type="protein sequence ID" value="RSO63522.1"/>
    <property type="molecule type" value="Genomic_DNA"/>
</dbReference>
<comment type="caution">
    <text evidence="2">The sequence shown here is derived from an EMBL/GenBank/DDBJ whole genome shotgun (WGS) entry which is preliminary data.</text>
</comment>
<feature type="signal peptide" evidence="1">
    <location>
        <begin position="1"/>
        <end position="21"/>
    </location>
</feature>
<reference evidence="2 3" key="1">
    <citation type="submission" date="2018-10" db="EMBL/GenBank/DDBJ databases">
        <title>GWAS and RNA-Seq identify cryptic mechanisms of antimicrobial resistance in Acinetobacter baumannii.</title>
        <authorList>
            <person name="Sahl J.W."/>
        </authorList>
    </citation>
    <scope>NUCLEOTIDE SEQUENCE [LARGE SCALE GENOMIC DNA]</scope>
    <source>
        <strain evidence="2 3">TG41884</strain>
    </source>
</reference>
<accession>A0A1C2TQS5</accession>
<evidence type="ECO:0000313" key="2">
    <source>
        <dbReference type="EMBL" id="RSO63522.1"/>
    </source>
</evidence>
<sequence>MFNKQNIVCLFLVLFSLKSYAKEDFNLISQCTDEYETSCNVVLTANGKKNILLHDIKSPSIEKVNEDIFHVVSSCGSPCVGHYFIGKHEEDYTEELISFDIKSKCIIESDSRKKKIYAKKMFTNNKRILIDLSEKKFNILPSKFNYYSDFSEMSHFDNTGELNLIANDYGKILFKKKIQNPCGSNSK</sequence>
<keyword evidence="1" id="KW-0732">Signal</keyword>
<dbReference type="AlphaFoldDB" id="A0A1C2TQS5"/>
<name>A0A1C2TQS5_ACIPI</name>
<evidence type="ECO:0000256" key="1">
    <source>
        <dbReference type="SAM" id="SignalP"/>
    </source>
</evidence>
<dbReference type="Proteomes" id="UP000271320">
    <property type="component" value="Unassembled WGS sequence"/>
</dbReference>
<feature type="chain" id="PRO_5015062043" evidence="1">
    <location>
        <begin position="22"/>
        <end position="187"/>
    </location>
</feature>
<proteinExistence type="predicted"/>
<evidence type="ECO:0000313" key="3">
    <source>
        <dbReference type="Proteomes" id="UP000271320"/>
    </source>
</evidence>